<dbReference type="PIRSF" id="PIRSF000124">
    <property type="entry name" value="UDPglc_GDPman_dh"/>
    <property type="match status" value="1"/>
</dbReference>
<dbReference type="InterPro" id="IPR001732">
    <property type="entry name" value="UDP-Glc/GDP-Man_DH_N"/>
</dbReference>
<dbReference type="NCBIfam" id="TIGR03026">
    <property type="entry name" value="NDP-sugDHase"/>
    <property type="match status" value="1"/>
</dbReference>
<sequence length="419" mass="45746">MVQESLKDKTVCVVGLGYVGLPLAEAFAGKINTIGYEIVEEKARQIAATTKAPLHVTSDPAEIRRADFISICVPTPVKRTKEPDLFFVESAARTVGRNLKPGAIVVLESTVYPGVTEEIVRPILEKESGLVCGKDFKVGYSPERINPGDEAHELAKITKIVAGMDAESGETLSELYGLITTVYRAPDIRTAEAAKVIENIQRDLNIALMNELSLIFNRMGIDTREVIAAAGTKWNFHPYRPGLVGGHCIPVDPYYLVHKAQELGYHPQVILAGRAINDSMPKHVAGMAIKELNRAGKVIRDSKVLIMGLTYKENVPDTRESPVSEMIHELKEFDVDVYGHDPLLGAAEIERFGAHPVPSLQGLGGPMDCIIVNSPHDAFNSLTLDKVLQICNGSPIIVDVTGMLKRNDGVRNGCRYCTL</sequence>
<evidence type="ECO:0000256" key="3">
    <source>
        <dbReference type="ARBA" id="ARBA00016796"/>
    </source>
</evidence>
<evidence type="ECO:0000259" key="9">
    <source>
        <dbReference type="SMART" id="SM00984"/>
    </source>
</evidence>
<dbReference type="SMART" id="SM00984">
    <property type="entry name" value="UDPG_MGDP_dh_C"/>
    <property type="match status" value="1"/>
</dbReference>
<dbReference type="RefSeq" id="WP_130647740.1">
    <property type="nucleotide sequence ID" value="NZ_PGCL01000010.1"/>
</dbReference>
<name>A0A483CLF4_9EURY</name>
<dbReference type="Gene3D" id="3.40.50.720">
    <property type="entry name" value="NAD(P)-binding Rossmann-like Domain"/>
    <property type="match status" value="2"/>
</dbReference>
<evidence type="ECO:0000256" key="6">
    <source>
        <dbReference type="ARBA" id="ARBA00030172"/>
    </source>
</evidence>
<proteinExistence type="inferred from homology"/>
<evidence type="ECO:0000256" key="7">
    <source>
        <dbReference type="ARBA" id="ARBA00049130"/>
    </source>
</evidence>
<dbReference type="SUPFAM" id="SSF48179">
    <property type="entry name" value="6-phosphogluconate dehydrogenase C-terminal domain-like"/>
    <property type="match status" value="1"/>
</dbReference>
<reference evidence="10 11" key="1">
    <citation type="submission" date="2017-11" db="EMBL/GenBank/DDBJ databases">
        <title>Isolation and Characterization of Methanofollis Species from Methane Seep Offshore SW Taiwan.</title>
        <authorList>
            <person name="Teng N.-H."/>
            <person name="Lai M.-C."/>
            <person name="Chen S.-C."/>
        </authorList>
    </citation>
    <scope>NUCLEOTIDE SEQUENCE [LARGE SCALE GENOMIC DNA]</scope>
    <source>
        <strain evidence="10 11">FWC-SCC2</strain>
    </source>
</reference>
<dbReference type="OrthoDB" id="372050at2157"/>
<gene>
    <name evidence="10" type="ORF">CUJ86_11610</name>
</gene>
<dbReference type="PANTHER" id="PTHR43491:SF2">
    <property type="entry name" value="UDP-N-ACETYL-D-MANNOSAMINE DEHYDROGENASE"/>
    <property type="match status" value="1"/>
</dbReference>
<dbReference type="SUPFAM" id="SSF51735">
    <property type="entry name" value="NAD(P)-binding Rossmann-fold domains"/>
    <property type="match status" value="1"/>
</dbReference>
<feature type="domain" description="UDP-glucose/GDP-mannose dehydrogenase C-terminal" evidence="9">
    <location>
        <begin position="305"/>
        <end position="406"/>
    </location>
</feature>
<dbReference type="SUPFAM" id="SSF52413">
    <property type="entry name" value="UDP-glucose/GDP-mannose dehydrogenase C-terminal domain"/>
    <property type="match status" value="1"/>
</dbReference>
<dbReference type="AlphaFoldDB" id="A0A483CLF4"/>
<dbReference type="PIRSF" id="PIRSF500136">
    <property type="entry name" value="UDP_ManNAc_DH"/>
    <property type="match status" value="1"/>
</dbReference>
<dbReference type="InterPro" id="IPR036291">
    <property type="entry name" value="NAD(P)-bd_dom_sf"/>
</dbReference>
<accession>A0A483CLF4</accession>
<dbReference type="Pfam" id="PF03720">
    <property type="entry name" value="UDPG_MGDP_dh_C"/>
    <property type="match status" value="1"/>
</dbReference>
<keyword evidence="4" id="KW-0560">Oxidoreductase</keyword>
<evidence type="ECO:0000256" key="2">
    <source>
        <dbReference type="ARBA" id="ARBA00012935"/>
    </source>
</evidence>
<dbReference type="GO" id="GO:0089714">
    <property type="term" value="F:UDP-N-acetyl-D-mannosamine dehydrogenase activity"/>
    <property type="evidence" value="ECO:0007669"/>
    <property type="project" value="UniProtKB-EC"/>
</dbReference>
<dbReference type="Pfam" id="PF00984">
    <property type="entry name" value="UDPG_MGDP_dh"/>
    <property type="match status" value="1"/>
</dbReference>
<comment type="catalytic activity">
    <reaction evidence="7">
        <text>UDP-N-acetyl-alpha-D-mannosamine + 2 NAD(+) + H2O = UDP-N-acetyl-alpha-D-mannosaminouronate + 2 NADH + 3 H(+)</text>
        <dbReference type="Rhea" id="RHEA:25780"/>
        <dbReference type="ChEBI" id="CHEBI:15377"/>
        <dbReference type="ChEBI" id="CHEBI:15378"/>
        <dbReference type="ChEBI" id="CHEBI:57540"/>
        <dbReference type="ChEBI" id="CHEBI:57945"/>
        <dbReference type="ChEBI" id="CHEBI:68623"/>
        <dbReference type="ChEBI" id="CHEBI:70731"/>
        <dbReference type="EC" id="1.1.1.336"/>
    </reaction>
</comment>
<keyword evidence="5" id="KW-0520">NAD</keyword>
<comment type="similarity">
    <text evidence="1 8">Belongs to the UDP-glucose/GDP-mannose dehydrogenase family.</text>
</comment>
<dbReference type="InterPro" id="IPR008927">
    <property type="entry name" value="6-PGluconate_DH-like_C_sf"/>
</dbReference>
<dbReference type="InterPro" id="IPR028359">
    <property type="entry name" value="UDP_ManNAc/GlcNAc_DH"/>
</dbReference>
<dbReference type="InterPro" id="IPR036220">
    <property type="entry name" value="UDP-Glc/GDP-Man_DH_C_sf"/>
</dbReference>
<dbReference type="PANTHER" id="PTHR43491">
    <property type="entry name" value="UDP-N-ACETYL-D-MANNOSAMINE DEHYDROGENASE"/>
    <property type="match status" value="1"/>
</dbReference>
<dbReference type="GO" id="GO:0051287">
    <property type="term" value="F:NAD binding"/>
    <property type="evidence" value="ECO:0007669"/>
    <property type="project" value="InterPro"/>
</dbReference>
<dbReference type="GO" id="GO:0016628">
    <property type="term" value="F:oxidoreductase activity, acting on the CH-CH group of donors, NAD or NADP as acceptor"/>
    <property type="evidence" value="ECO:0007669"/>
    <property type="project" value="InterPro"/>
</dbReference>
<dbReference type="Proteomes" id="UP000292580">
    <property type="component" value="Unassembled WGS sequence"/>
</dbReference>
<dbReference type="InterPro" id="IPR014027">
    <property type="entry name" value="UDP-Glc/GDP-Man_DH_C"/>
</dbReference>
<dbReference type="EC" id="1.1.1.336" evidence="2"/>
<evidence type="ECO:0000256" key="8">
    <source>
        <dbReference type="PIRNR" id="PIRNR000124"/>
    </source>
</evidence>
<evidence type="ECO:0000256" key="4">
    <source>
        <dbReference type="ARBA" id="ARBA00023002"/>
    </source>
</evidence>
<dbReference type="InterPro" id="IPR017476">
    <property type="entry name" value="UDP-Glc/GDP-Man"/>
</dbReference>
<dbReference type="EMBL" id="PGCL01000010">
    <property type="protein sequence ID" value="TAJ43234.1"/>
    <property type="molecule type" value="Genomic_DNA"/>
</dbReference>
<keyword evidence="11" id="KW-1185">Reference proteome</keyword>
<dbReference type="GO" id="GO:0000271">
    <property type="term" value="P:polysaccharide biosynthetic process"/>
    <property type="evidence" value="ECO:0007669"/>
    <property type="project" value="InterPro"/>
</dbReference>
<dbReference type="Pfam" id="PF03721">
    <property type="entry name" value="UDPG_MGDP_dh_N"/>
    <property type="match status" value="1"/>
</dbReference>
<evidence type="ECO:0000313" key="11">
    <source>
        <dbReference type="Proteomes" id="UP000292580"/>
    </source>
</evidence>
<dbReference type="InterPro" id="IPR014026">
    <property type="entry name" value="UDP-Glc/GDP-Man_DH_dimer"/>
</dbReference>
<protein>
    <recommendedName>
        <fullName evidence="3">UDP-N-acetyl-D-mannosamine dehydrogenase</fullName>
        <ecNumber evidence="2">1.1.1.336</ecNumber>
    </recommendedName>
    <alternativeName>
        <fullName evidence="6">UDP-ManNAc 6-dehydrogenase</fullName>
    </alternativeName>
</protein>
<organism evidence="10 11">
    <name type="scientific">Methanofollis fontis</name>
    <dbReference type="NCBI Taxonomy" id="2052832"/>
    <lineage>
        <taxon>Archaea</taxon>
        <taxon>Methanobacteriati</taxon>
        <taxon>Methanobacteriota</taxon>
        <taxon>Stenosarchaea group</taxon>
        <taxon>Methanomicrobia</taxon>
        <taxon>Methanomicrobiales</taxon>
        <taxon>Methanomicrobiaceae</taxon>
        <taxon>Methanofollis</taxon>
    </lineage>
</organism>
<evidence type="ECO:0000313" key="10">
    <source>
        <dbReference type="EMBL" id="TAJ43234.1"/>
    </source>
</evidence>
<comment type="caution">
    <text evidence="10">The sequence shown here is derived from an EMBL/GenBank/DDBJ whole genome shotgun (WGS) entry which is preliminary data.</text>
</comment>
<evidence type="ECO:0000256" key="5">
    <source>
        <dbReference type="ARBA" id="ARBA00023027"/>
    </source>
</evidence>
<evidence type="ECO:0000256" key="1">
    <source>
        <dbReference type="ARBA" id="ARBA00006601"/>
    </source>
</evidence>